<evidence type="ECO:0000256" key="1">
    <source>
        <dbReference type="SAM" id="MobiDB-lite"/>
    </source>
</evidence>
<reference evidence="2 3" key="1">
    <citation type="submission" date="2024-02" db="EMBL/GenBank/DDBJ databases">
        <title>De novo assembly and annotation of 12 fungi associated with fruit tree decline syndrome in Ontario, Canada.</title>
        <authorList>
            <person name="Sulman M."/>
            <person name="Ellouze W."/>
            <person name="Ilyukhin E."/>
        </authorList>
    </citation>
    <scope>NUCLEOTIDE SEQUENCE [LARGE SCALE GENOMIC DNA]</scope>
    <source>
        <strain evidence="2 3">M42-189</strain>
    </source>
</reference>
<sequence>MVQITPCKSYNMSSPSEFLTFYRRAVASTPRILRAVQPTPPVVTRSFGVSTGWRKELSTNDKTKTDKFPDDEHSINKAKKGDDYDVQTSNLKAGIE</sequence>
<comment type="caution">
    <text evidence="2">The sequence shown here is derived from an EMBL/GenBank/DDBJ whole genome shotgun (WGS) entry which is preliminary data.</text>
</comment>
<organism evidence="2 3">
    <name type="scientific">Paraconiothyrium brasiliense</name>
    <dbReference type="NCBI Taxonomy" id="300254"/>
    <lineage>
        <taxon>Eukaryota</taxon>
        <taxon>Fungi</taxon>
        <taxon>Dikarya</taxon>
        <taxon>Ascomycota</taxon>
        <taxon>Pezizomycotina</taxon>
        <taxon>Dothideomycetes</taxon>
        <taxon>Pleosporomycetidae</taxon>
        <taxon>Pleosporales</taxon>
        <taxon>Massarineae</taxon>
        <taxon>Didymosphaeriaceae</taxon>
        <taxon>Paraconiothyrium</taxon>
    </lineage>
</organism>
<accession>A0ABR3QN12</accession>
<proteinExistence type="predicted"/>
<feature type="region of interest" description="Disordered" evidence="1">
    <location>
        <begin position="58"/>
        <end position="96"/>
    </location>
</feature>
<keyword evidence="3" id="KW-1185">Reference proteome</keyword>
<name>A0ABR3QN12_9PLEO</name>
<dbReference type="Proteomes" id="UP001521785">
    <property type="component" value="Unassembled WGS sequence"/>
</dbReference>
<evidence type="ECO:0000313" key="3">
    <source>
        <dbReference type="Proteomes" id="UP001521785"/>
    </source>
</evidence>
<feature type="compositionally biased region" description="Polar residues" evidence="1">
    <location>
        <begin position="86"/>
        <end position="96"/>
    </location>
</feature>
<dbReference type="EMBL" id="JAKJXO020000019">
    <property type="protein sequence ID" value="KAL1593373.1"/>
    <property type="molecule type" value="Genomic_DNA"/>
</dbReference>
<feature type="compositionally biased region" description="Basic and acidic residues" evidence="1">
    <location>
        <begin position="58"/>
        <end position="83"/>
    </location>
</feature>
<evidence type="ECO:0000313" key="2">
    <source>
        <dbReference type="EMBL" id="KAL1593373.1"/>
    </source>
</evidence>
<protein>
    <submittedName>
        <fullName evidence="2">Uncharacterized protein</fullName>
    </submittedName>
</protein>
<gene>
    <name evidence="2" type="ORF">SLS60_010981</name>
</gene>